<evidence type="ECO:0000256" key="1">
    <source>
        <dbReference type="ARBA" id="ARBA00010790"/>
    </source>
</evidence>
<dbReference type="Pfam" id="PF00732">
    <property type="entry name" value="GMC_oxred_N"/>
    <property type="match status" value="1"/>
</dbReference>
<dbReference type="InterPro" id="IPR027056">
    <property type="entry name" value="Gluconate_2DH_su3"/>
</dbReference>
<evidence type="ECO:0000256" key="4">
    <source>
        <dbReference type="ARBA" id="ARBA00023002"/>
    </source>
</evidence>
<protein>
    <submittedName>
        <fullName evidence="6">Long-chain-alcohol oxidase</fullName>
        <ecNumber evidence="6">1.1.3.20</ecNumber>
    </submittedName>
</protein>
<evidence type="ECO:0000313" key="6">
    <source>
        <dbReference type="EMBL" id="APA99474.1"/>
    </source>
</evidence>
<reference evidence="6 7" key="1">
    <citation type="submission" date="2016-10" db="EMBL/GenBank/DDBJ databases">
        <title>Genome sequence of Nocardia seriolae strain EM150506, isolated from Anguila japonica.</title>
        <authorList>
            <person name="Han H.-J."/>
        </authorList>
    </citation>
    <scope>NUCLEOTIDE SEQUENCE [LARGE SCALE GENOMIC DNA]</scope>
    <source>
        <strain evidence="6 7">EM150506</strain>
    </source>
</reference>
<dbReference type="PROSITE" id="PS00624">
    <property type="entry name" value="GMC_OXRED_2"/>
    <property type="match status" value="1"/>
</dbReference>
<accession>A0ABC8AZD4</accession>
<gene>
    <name evidence="6" type="ORF">NS506_05428</name>
</gene>
<evidence type="ECO:0000256" key="2">
    <source>
        <dbReference type="ARBA" id="ARBA00022630"/>
    </source>
</evidence>
<sequence>MAHDGGMASDVVRRDVLGMICDAFAPGDGGELLAASELGVVDTVMELLGRNPREAERKQFEMLMQVWDSRLFGLINGAGWKKFSRLSGAERERWLLGMAGSRIEKKRALFQALKGAAVTSYYLTPGPTGTNPVWDRIGFPAAFGPLAGAERGLSPERPERDSTVVCDVVVIGSGAGGGTAAAVLARAGLDVVVLERGEYLDDPDFGIGEKEGFLKLYAPGPAATAEGQLGLVAGTALGGGTVVNWTTSFRTPEDVREEWAGVGARQFAEQEYTDALDAVVARLGVNLDHSPASRRDEILERGLRKLDWHVEPLPRNVGDACDAGIECGRCGFGCRVGAKRSVVKTWLADAAEAGARLYVGTDVRRIVVSNGSATGVEAVTADGGSVWVRARAVVVAAGAVQTPALLRRSGLGSRNIGAFLRLHPATAVFGVFDEEIRPWEGGMQTRYSKQDRDLDGNGYGVIYETGPLTPGMSVGFQGWTGGAAHRDRMLKLADTVAVGIITRDRDHGRVETDRKGEAVVRYRLSARDAAHMHTGIVNAASILEAAGAERIFSGHQAGVGYEPGVSGSHEQFARRAAAAGYAPGQCSMGALHIMGSARMGGSPADSATNPDGVTWDVPNIVVADGSCFPTASGVNPMVSIEAIAHMNATRLAARLKEPGVSTNRTVPQRLSISLRRCSRSPA</sequence>
<proteinExistence type="inferred from homology"/>
<dbReference type="SUPFAM" id="SSF51905">
    <property type="entry name" value="FAD/NAD(P)-binding domain"/>
    <property type="match status" value="1"/>
</dbReference>
<evidence type="ECO:0000259" key="5">
    <source>
        <dbReference type="PROSITE" id="PS00624"/>
    </source>
</evidence>
<dbReference type="Proteomes" id="UP000180166">
    <property type="component" value="Chromosome"/>
</dbReference>
<dbReference type="InterPro" id="IPR036188">
    <property type="entry name" value="FAD/NAD-bd_sf"/>
</dbReference>
<keyword evidence="4 6" id="KW-0560">Oxidoreductase</keyword>
<organism evidence="6 7">
    <name type="scientific">Nocardia seriolae</name>
    <dbReference type="NCBI Taxonomy" id="37332"/>
    <lineage>
        <taxon>Bacteria</taxon>
        <taxon>Bacillati</taxon>
        <taxon>Actinomycetota</taxon>
        <taxon>Actinomycetes</taxon>
        <taxon>Mycobacteriales</taxon>
        <taxon>Nocardiaceae</taxon>
        <taxon>Nocardia</taxon>
    </lineage>
</organism>
<comment type="similarity">
    <text evidence="1">Belongs to the GMC oxidoreductase family.</text>
</comment>
<dbReference type="EC" id="1.1.3.20" evidence="6"/>
<dbReference type="Gene3D" id="3.50.50.60">
    <property type="entry name" value="FAD/NAD(P)-binding domain"/>
    <property type="match status" value="2"/>
</dbReference>
<keyword evidence="2" id="KW-0285">Flavoprotein</keyword>
<dbReference type="GO" id="GO:0046577">
    <property type="term" value="F:long-chain-alcohol oxidase activity"/>
    <property type="evidence" value="ECO:0007669"/>
    <property type="project" value="UniProtKB-EC"/>
</dbReference>
<evidence type="ECO:0000256" key="3">
    <source>
        <dbReference type="ARBA" id="ARBA00022827"/>
    </source>
</evidence>
<dbReference type="KEGG" id="nsr:NS506_05428"/>
<dbReference type="EMBL" id="CP017839">
    <property type="protein sequence ID" value="APA99474.1"/>
    <property type="molecule type" value="Genomic_DNA"/>
</dbReference>
<dbReference type="Pfam" id="PF00890">
    <property type="entry name" value="FAD_binding_2"/>
    <property type="match status" value="1"/>
</dbReference>
<feature type="domain" description="Glucose-methanol-choline oxidoreductase N-terminal" evidence="5">
    <location>
        <begin position="398"/>
        <end position="412"/>
    </location>
</feature>
<dbReference type="AlphaFoldDB" id="A0ABC8AZD4"/>
<evidence type="ECO:0000313" key="7">
    <source>
        <dbReference type="Proteomes" id="UP000180166"/>
    </source>
</evidence>
<dbReference type="GO" id="GO:0016020">
    <property type="term" value="C:membrane"/>
    <property type="evidence" value="ECO:0007669"/>
    <property type="project" value="UniProtKB-SubCell"/>
</dbReference>
<dbReference type="InterPro" id="IPR000172">
    <property type="entry name" value="GMC_OxRdtase_N"/>
</dbReference>
<name>A0ABC8AZD4_9NOCA</name>
<dbReference type="PANTHER" id="PTHR46056:SF12">
    <property type="entry name" value="LONG-CHAIN-ALCOHOL OXIDASE"/>
    <property type="match status" value="1"/>
</dbReference>
<dbReference type="InterPro" id="IPR007867">
    <property type="entry name" value="GMC_OxRtase_C"/>
</dbReference>
<dbReference type="PANTHER" id="PTHR46056">
    <property type="entry name" value="LONG-CHAIN-ALCOHOL OXIDASE"/>
    <property type="match status" value="1"/>
</dbReference>
<dbReference type="Pfam" id="PF13618">
    <property type="entry name" value="Gluconate_2-dh3"/>
    <property type="match status" value="1"/>
</dbReference>
<dbReference type="InterPro" id="IPR003953">
    <property type="entry name" value="FAD-dep_OxRdtase_2_FAD-bd"/>
</dbReference>
<dbReference type="Pfam" id="PF05199">
    <property type="entry name" value="GMC_oxred_C"/>
    <property type="match status" value="1"/>
</dbReference>
<keyword evidence="3" id="KW-0274">FAD</keyword>